<dbReference type="InterPro" id="IPR013976">
    <property type="entry name" value="HDOD"/>
</dbReference>
<dbReference type="PROSITE" id="PS51833">
    <property type="entry name" value="HDOD"/>
    <property type="match status" value="1"/>
</dbReference>
<organism evidence="2 3">
    <name type="scientific">Atopomonas hussainii</name>
    <dbReference type="NCBI Taxonomy" id="1429083"/>
    <lineage>
        <taxon>Bacteria</taxon>
        <taxon>Pseudomonadati</taxon>
        <taxon>Pseudomonadota</taxon>
        <taxon>Gammaproteobacteria</taxon>
        <taxon>Pseudomonadales</taxon>
        <taxon>Pseudomonadaceae</taxon>
        <taxon>Atopomonas</taxon>
    </lineage>
</organism>
<name>A0A1H7RZB6_9GAMM</name>
<evidence type="ECO:0000259" key="1">
    <source>
        <dbReference type="PROSITE" id="PS51833"/>
    </source>
</evidence>
<protein>
    <submittedName>
        <fullName evidence="2">HD-like signal output (HDOD) domain, no enzymatic activity</fullName>
    </submittedName>
</protein>
<keyword evidence="3" id="KW-1185">Reference proteome</keyword>
<dbReference type="Proteomes" id="UP000185766">
    <property type="component" value="Unassembled WGS sequence"/>
</dbReference>
<dbReference type="SUPFAM" id="SSF109604">
    <property type="entry name" value="HD-domain/PDEase-like"/>
    <property type="match status" value="1"/>
</dbReference>
<dbReference type="PANTHER" id="PTHR33525:SF6">
    <property type="entry name" value="HDOD DOMAIN-CONTAINING PROTEIN"/>
    <property type="match status" value="1"/>
</dbReference>
<feature type="domain" description="HDOD" evidence="1">
    <location>
        <begin position="13"/>
        <end position="205"/>
    </location>
</feature>
<evidence type="ECO:0000313" key="3">
    <source>
        <dbReference type="Proteomes" id="UP000185766"/>
    </source>
</evidence>
<dbReference type="AlphaFoldDB" id="A0A1H7RZB6"/>
<sequence length="274" mass="30071">MTLDELFNKIHDLPTIPKVVQELIQMFDDPNTDLDKIGAKISLEQVISAKVLRLANSPRFRGSQEITSVSDACSRLGMGTIRTLVMASAVTGAFKTGPSFDIKAFWLQSFQVGTVARLVAKQMKQNSETAFTCGMLHDIGELLIQVALPDVAESINKAAGGTEEGRREQENLQLGFSFTHVGAELAKRWKFPKAMQEAIEFQFRHREAPEGNAMPKVLAIANQVQRTVVANGVTPQAQAMLKDLPVMQELDLDKLFADLPAALEADKAFAEMLA</sequence>
<gene>
    <name evidence="2" type="ORF">SAMN05216214_11655</name>
</gene>
<accession>A0A1H7RZB6</accession>
<dbReference type="InterPro" id="IPR052340">
    <property type="entry name" value="RNase_Y/CdgJ"/>
</dbReference>
<proteinExistence type="predicted"/>
<dbReference type="Gene3D" id="1.10.3210.10">
    <property type="entry name" value="Hypothetical protein af1432"/>
    <property type="match status" value="1"/>
</dbReference>
<dbReference type="PANTHER" id="PTHR33525">
    <property type="match status" value="1"/>
</dbReference>
<reference evidence="2 3" key="1">
    <citation type="submission" date="2016-10" db="EMBL/GenBank/DDBJ databases">
        <authorList>
            <person name="de Groot N.N."/>
        </authorList>
    </citation>
    <scope>NUCLEOTIDE SEQUENCE [LARGE SCALE GENOMIC DNA]</scope>
    <source>
        <strain evidence="2 3">JCM 19513</strain>
    </source>
</reference>
<dbReference type="Pfam" id="PF08668">
    <property type="entry name" value="HDOD"/>
    <property type="match status" value="1"/>
</dbReference>
<dbReference type="RefSeq" id="WP_074870131.1">
    <property type="nucleotide sequence ID" value="NZ_FOAS01000016.1"/>
</dbReference>
<evidence type="ECO:0000313" key="2">
    <source>
        <dbReference type="EMBL" id="SEL65024.1"/>
    </source>
</evidence>
<dbReference type="EMBL" id="FOAS01000016">
    <property type="protein sequence ID" value="SEL65024.1"/>
    <property type="molecule type" value="Genomic_DNA"/>
</dbReference>
<dbReference type="STRING" id="1429083.GCA_001885685_00256"/>